<dbReference type="PROSITE" id="PS50181">
    <property type="entry name" value="FBOX"/>
    <property type="match status" value="1"/>
</dbReference>
<feature type="transmembrane region" description="Helical" evidence="5">
    <location>
        <begin position="216"/>
        <end position="240"/>
    </location>
</feature>
<evidence type="ECO:0000256" key="4">
    <source>
        <dbReference type="SAM" id="MobiDB-lite"/>
    </source>
</evidence>
<evidence type="ECO:0000256" key="5">
    <source>
        <dbReference type="SAM" id="Phobius"/>
    </source>
</evidence>
<keyword evidence="8" id="KW-1185">Reference proteome</keyword>
<feature type="region of interest" description="Disordered" evidence="4">
    <location>
        <begin position="1"/>
        <end position="79"/>
    </location>
</feature>
<dbReference type="InterPro" id="IPR002123">
    <property type="entry name" value="Plipid/glycerol_acylTrfase"/>
</dbReference>
<protein>
    <recommendedName>
        <fullName evidence="6">F-box domain-containing protein</fullName>
    </recommendedName>
</protein>
<evidence type="ECO:0000313" key="7">
    <source>
        <dbReference type="EMBL" id="KAH6590226.1"/>
    </source>
</evidence>
<feature type="domain" description="F-box" evidence="6">
    <location>
        <begin position="593"/>
        <end position="639"/>
    </location>
</feature>
<dbReference type="Gene3D" id="1.20.1280.50">
    <property type="match status" value="1"/>
</dbReference>
<proteinExistence type="inferred from homology"/>
<sequence length="838" mass="93483">MSIPSASVHGTDTGATPSMMSPGEPSLGSSQDTSAATPLSANSTPASPTSPGISTASVKPLNSNSPKTGGVPPISRLPTSKPRVPRGEFLANVVVFTLLTFCMAVCILLLQLPSLLVLYGPYPVLFALKPADRVALKRYTYNMYKWYNRALESIFGSAIVILVNTLAPTVLVITGDTDAITDTSQLVLMANHQIYVDWAYLWCLARLTNHHADLKILLMSVLKYMPVFGIGMSFFEFIFLKRKLAADRQTIVKLMERQKADAPKLPMMLVIFPEGTLNTPNNREVTRAFAKKTDIADDPEYVILPKGTGLFMCCDVLYPKVTRIFDVTVGYGALTAEQIPYEEYLPGNVFFSKKYPPAIHMHIQLFEMAGLPGFDGVLTADTLAKDPILAEQAAKQAAKSGGAFTPLGEARRHVFSEWVRRRFMHKDKLMEQFYQNGEFPSTEVGVSAPKPLKRVEHRVVPDPIDWIKENEQQVHILHQDIIILAEFVTVEAQNQQPLLQPLQQPIRAPLLQSSSQSNSSIAAYLAVAAVTLLLIAQALMLSTTRSSRRDWRVTSSSNTWTVKRTGDQNRRQRRLLESFNPFASESDTRPPPTDSLSSLPLELILRTLGFLPADQLVNVSGVSSLFWELSHDEGLWRALCKQAWATMKHRPVHLFPYYDYRSVIHKLCSDDCRSILADRGADLPPPLGSDDLHILRAQVSATTPDHAIYAICASKWKASFYAARLDCQRNVITEHELQSFSWYYIDAWGHFTDADTHSDTEAPQQPEATKDPMDRYPIVKFLPNGTRGPISGSRPRPCDYFISSTGHVQVSRYPRHETSRLDDGSWVIANDWVTYKSV</sequence>
<keyword evidence="3" id="KW-0012">Acyltransferase</keyword>
<evidence type="ECO:0000313" key="8">
    <source>
        <dbReference type="Proteomes" id="UP001648503"/>
    </source>
</evidence>
<reference evidence="7 8" key="1">
    <citation type="submission" date="2021-02" db="EMBL/GenBank/DDBJ databases">
        <title>Variation within the Batrachochytrium salamandrivorans European outbreak.</title>
        <authorList>
            <person name="Kelly M."/>
            <person name="Pasmans F."/>
            <person name="Shea T.P."/>
            <person name="Munoz J.F."/>
            <person name="Carranza S."/>
            <person name="Cuomo C.A."/>
            <person name="Martel A."/>
        </authorList>
    </citation>
    <scope>NUCLEOTIDE SEQUENCE [LARGE SCALE GENOMIC DNA]</scope>
    <source>
        <strain evidence="7 8">AMFP18/2</strain>
    </source>
</reference>
<dbReference type="Pfam" id="PF16076">
    <property type="entry name" value="Acyltransf_C"/>
    <property type="match status" value="1"/>
</dbReference>
<dbReference type="InterPro" id="IPR032098">
    <property type="entry name" value="Acyltransf_C"/>
</dbReference>
<keyword evidence="2" id="KW-0808">Transferase</keyword>
<keyword evidence="5" id="KW-1133">Transmembrane helix</keyword>
<feature type="compositionally biased region" description="Low complexity" evidence="4">
    <location>
        <begin position="33"/>
        <end position="51"/>
    </location>
</feature>
<keyword evidence="5" id="KW-0472">Membrane</keyword>
<comment type="caution">
    <text evidence="7">The sequence shown here is derived from an EMBL/GenBank/DDBJ whole genome shotgun (WGS) entry which is preliminary data.</text>
</comment>
<dbReference type="Pfam" id="PF01553">
    <property type="entry name" value="Acyltransferase"/>
    <property type="match status" value="1"/>
</dbReference>
<gene>
    <name evidence="7" type="ORF">BASA50_009488</name>
</gene>
<dbReference type="CDD" id="cd07990">
    <property type="entry name" value="LPLAT_LCLAT1-like"/>
    <property type="match status" value="1"/>
</dbReference>
<organism evidence="7 8">
    <name type="scientific">Batrachochytrium salamandrivorans</name>
    <dbReference type="NCBI Taxonomy" id="1357716"/>
    <lineage>
        <taxon>Eukaryota</taxon>
        <taxon>Fungi</taxon>
        <taxon>Fungi incertae sedis</taxon>
        <taxon>Chytridiomycota</taxon>
        <taxon>Chytridiomycota incertae sedis</taxon>
        <taxon>Chytridiomycetes</taxon>
        <taxon>Rhizophydiales</taxon>
        <taxon>Rhizophydiales incertae sedis</taxon>
        <taxon>Batrachochytrium</taxon>
    </lineage>
</organism>
<feature type="transmembrane region" description="Helical" evidence="5">
    <location>
        <begin position="89"/>
        <end position="110"/>
    </location>
</feature>
<feature type="compositionally biased region" description="Polar residues" evidence="4">
    <location>
        <begin position="52"/>
        <end position="67"/>
    </location>
</feature>
<evidence type="ECO:0000256" key="3">
    <source>
        <dbReference type="ARBA" id="ARBA00023315"/>
    </source>
</evidence>
<dbReference type="PANTHER" id="PTHR10983:SF16">
    <property type="entry name" value="LYSOCARDIOLIPIN ACYLTRANSFERASE 1"/>
    <property type="match status" value="1"/>
</dbReference>
<dbReference type="InterPro" id="IPR001810">
    <property type="entry name" value="F-box_dom"/>
</dbReference>
<dbReference type="Pfam" id="PF12937">
    <property type="entry name" value="F-box-like"/>
    <property type="match status" value="1"/>
</dbReference>
<dbReference type="Proteomes" id="UP001648503">
    <property type="component" value="Unassembled WGS sequence"/>
</dbReference>
<evidence type="ECO:0000259" key="6">
    <source>
        <dbReference type="PROSITE" id="PS50181"/>
    </source>
</evidence>
<name>A0ABQ8F4A2_9FUNG</name>
<dbReference type="SMART" id="SM00563">
    <property type="entry name" value="PlsC"/>
    <property type="match status" value="1"/>
</dbReference>
<comment type="similarity">
    <text evidence="1">Belongs to the 1-acyl-sn-glycerol-3-phosphate acyltransferase family.</text>
</comment>
<dbReference type="SUPFAM" id="SSF81383">
    <property type="entry name" value="F-box domain"/>
    <property type="match status" value="1"/>
</dbReference>
<dbReference type="EMBL" id="JAFCIX010000435">
    <property type="protein sequence ID" value="KAH6590226.1"/>
    <property type="molecule type" value="Genomic_DNA"/>
</dbReference>
<feature type="compositionally biased region" description="Polar residues" evidence="4">
    <location>
        <begin position="1"/>
        <end position="19"/>
    </location>
</feature>
<keyword evidence="5" id="KW-0812">Transmembrane</keyword>
<feature type="transmembrane region" description="Helical" evidence="5">
    <location>
        <begin position="153"/>
        <end position="174"/>
    </location>
</feature>
<evidence type="ECO:0000256" key="2">
    <source>
        <dbReference type="ARBA" id="ARBA00022679"/>
    </source>
</evidence>
<dbReference type="InterPro" id="IPR036047">
    <property type="entry name" value="F-box-like_dom_sf"/>
</dbReference>
<accession>A0ABQ8F4A2</accession>
<evidence type="ECO:0000256" key="1">
    <source>
        <dbReference type="ARBA" id="ARBA00008655"/>
    </source>
</evidence>
<dbReference type="SUPFAM" id="SSF69593">
    <property type="entry name" value="Glycerol-3-phosphate (1)-acyltransferase"/>
    <property type="match status" value="1"/>
</dbReference>
<dbReference type="PANTHER" id="PTHR10983">
    <property type="entry name" value="1-ACYLGLYCEROL-3-PHOSPHATE ACYLTRANSFERASE-RELATED"/>
    <property type="match status" value="1"/>
</dbReference>